<dbReference type="InterPro" id="IPR004358">
    <property type="entry name" value="Sig_transdc_His_kin-like_C"/>
</dbReference>
<dbReference type="CDD" id="cd00082">
    <property type="entry name" value="HisKA"/>
    <property type="match status" value="1"/>
</dbReference>
<dbReference type="SMART" id="SM00448">
    <property type="entry name" value="REC"/>
    <property type="match status" value="1"/>
</dbReference>
<keyword evidence="7" id="KW-0472">Membrane</keyword>
<dbReference type="SMART" id="SM00065">
    <property type="entry name" value="GAF"/>
    <property type="match status" value="1"/>
</dbReference>
<dbReference type="Pfam" id="PF01590">
    <property type="entry name" value="GAF"/>
    <property type="match status" value="1"/>
</dbReference>
<feature type="transmembrane region" description="Helical" evidence="7">
    <location>
        <begin position="220"/>
        <end position="241"/>
    </location>
</feature>
<dbReference type="AlphaFoldDB" id="A0AA41UHR7"/>
<dbReference type="InterPro" id="IPR005467">
    <property type="entry name" value="His_kinase_dom"/>
</dbReference>
<keyword evidence="7" id="KW-0812">Transmembrane</keyword>
<dbReference type="CDD" id="cd00156">
    <property type="entry name" value="REC"/>
    <property type="match status" value="1"/>
</dbReference>
<dbReference type="Gene3D" id="3.30.450.40">
    <property type="match status" value="1"/>
</dbReference>
<dbReference type="Gene3D" id="3.40.50.2300">
    <property type="match status" value="1"/>
</dbReference>
<evidence type="ECO:0000256" key="1">
    <source>
        <dbReference type="ARBA" id="ARBA00000085"/>
    </source>
</evidence>
<evidence type="ECO:0000259" key="8">
    <source>
        <dbReference type="PROSITE" id="PS50109"/>
    </source>
</evidence>
<dbReference type="SUPFAM" id="SSF55781">
    <property type="entry name" value="GAF domain-like"/>
    <property type="match status" value="1"/>
</dbReference>
<evidence type="ECO:0000256" key="6">
    <source>
        <dbReference type="PROSITE-ProRule" id="PRU00169"/>
    </source>
</evidence>
<dbReference type="SUPFAM" id="SSF52172">
    <property type="entry name" value="CheY-like"/>
    <property type="match status" value="1"/>
</dbReference>
<dbReference type="PROSITE" id="PS50110">
    <property type="entry name" value="RESPONSE_REGULATORY"/>
    <property type="match status" value="1"/>
</dbReference>
<evidence type="ECO:0000256" key="4">
    <source>
        <dbReference type="ARBA" id="ARBA00022679"/>
    </source>
</evidence>
<dbReference type="Gene3D" id="3.30.565.10">
    <property type="entry name" value="Histidine kinase-like ATPase, C-terminal domain"/>
    <property type="match status" value="1"/>
</dbReference>
<dbReference type="InterPro" id="IPR013656">
    <property type="entry name" value="PAS_4"/>
</dbReference>
<dbReference type="InterPro" id="IPR011006">
    <property type="entry name" value="CheY-like_superfamily"/>
</dbReference>
<dbReference type="InterPro" id="IPR036890">
    <property type="entry name" value="HATPase_C_sf"/>
</dbReference>
<keyword evidence="4" id="KW-0808">Transferase</keyword>
<reference evidence="11" key="1">
    <citation type="submission" date="2022-04" db="EMBL/GenBank/DDBJ databases">
        <title>Desulfatitalea alkaliphila sp. nov., a novel anaerobic sulfate-reducing bacterium isolated from terrestrial mud volcano, Taman Peninsula, Russia.</title>
        <authorList>
            <person name="Khomyakova M.A."/>
            <person name="Merkel A.Y."/>
            <person name="Slobodkin A.I."/>
        </authorList>
    </citation>
    <scope>NUCLEOTIDE SEQUENCE</scope>
    <source>
        <strain evidence="11">M08but</strain>
    </source>
</reference>
<evidence type="ECO:0000256" key="7">
    <source>
        <dbReference type="SAM" id="Phobius"/>
    </source>
</evidence>
<dbReference type="Gene3D" id="1.10.287.130">
    <property type="match status" value="1"/>
</dbReference>
<keyword evidence="7" id="KW-1133">Transmembrane helix</keyword>
<dbReference type="EC" id="2.7.13.3" evidence="2"/>
<dbReference type="InterPro" id="IPR001789">
    <property type="entry name" value="Sig_transdc_resp-reg_receiver"/>
</dbReference>
<keyword evidence="12" id="KW-1185">Reference proteome</keyword>
<dbReference type="PROSITE" id="PS50109">
    <property type="entry name" value="HIS_KIN"/>
    <property type="match status" value="1"/>
</dbReference>
<dbReference type="PRINTS" id="PR00344">
    <property type="entry name" value="BCTRLSENSOR"/>
</dbReference>
<dbReference type="PANTHER" id="PTHR43065">
    <property type="entry name" value="SENSOR HISTIDINE KINASE"/>
    <property type="match status" value="1"/>
</dbReference>
<dbReference type="InterPro" id="IPR003661">
    <property type="entry name" value="HisK_dim/P_dom"/>
</dbReference>
<evidence type="ECO:0000259" key="10">
    <source>
        <dbReference type="PROSITE" id="PS50112"/>
    </source>
</evidence>
<dbReference type="SUPFAM" id="SSF55785">
    <property type="entry name" value="PYP-like sensor domain (PAS domain)"/>
    <property type="match status" value="1"/>
</dbReference>
<accession>A0AA41UHR7</accession>
<evidence type="ECO:0000313" key="11">
    <source>
        <dbReference type="EMBL" id="MCJ8499920.1"/>
    </source>
</evidence>
<feature type="domain" description="Histidine kinase" evidence="8">
    <location>
        <begin position="592"/>
        <end position="812"/>
    </location>
</feature>
<keyword evidence="3 6" id="KW-0597">Phosphoprotein</keyword>
<dbReference type="SMART" id="SM00387">
    <property type="entry name" value="HATPase_c"/>
    <property type="match status" value="1"/>
</dbReference>
<dbReference type="EMBL" id="JALJRB010000003">
    <property type="protein sequence ID" value="MCJ8499920.1"/>
    <property type="molecule type" value="Genomic_DNA"/>
</dbReference>
<dbReference type="Pfam" id="PF02518">
    <property type="entry name" value="HATPase_c"/>
    <property type="match status" value="1"/>
</dbReference>
<feature type="domain" description="Response regulatory" evidence="9">
    <location>
        <begin position="831"/>
        <end position="947"/>
    </location>
</feature>
<keyword evidence="5" id="KW-0418">Kinase</keyword>
<dbReference type="InterPro" id="IPR003594">
    <property type="entry name" value="HATPase_dom"/>
</dbReference>
<dbReference type="SMART" id="SM00091">
    <property type="entry name" value="PAS"/>
    <property type="match status" value="1"/>
</dbReference>
<name>A0AA41UHR7_9BACT</name>
<dbReference type="GO" id="GO:0000155">
    <property type="term" value="F:phosphorelay sensor kinase activity"/>
    <property type="evidence" value="ECO:0007669"/>
    <property type="project" value="InterPro"/>
</dbReference>
<dbReference type="Pfam" id="PF08448">
    <property type="entry name" value="PAS_4"/>
    <property type="match status" value="1"/>
</dbReference>
<dbReference type="InterPro" id="IPR000014">
    <property type="entry name" value="PAS"/>
</dbReference>
<sequence>MTEDTPLYSSRIFEIYFDYLRVAHPNVNLQEILEHAGMTTAEVADTAHWFTQHQADRFYEIVAEKTGDEAIARNAGRFSASSAGLAQINQYVIGLLNTETAMLAIAKYFPMFTRGATVESRRLGPGKVEIISTPKPDVAEKPYQCENRLGTIEALPKLFTNQHGRIEHPECYHKGDGACRYIVSWETPPSQAVRLVRNYTLLGSLLVAPLTYFLTGTGFFLPLLVALIVINGGLGIAYAHLKMREMEKIIEVGSVSAEARIRSAHVSYDNSLLVQEIGRATAAIFDTEALMRQLAALMEQRLAFDRGLIMLANDKGTELVYAAGYGYSEIERNYLRQAAFQLDKPDSKGFFVRSFLDRRHLTITDANKMADALSPRSREMVKKFNVRSLLCIPILYKERPLGILAVDNVATKTPLKKSDINLLEGIASQIAISISNARSFQKLQESESRYRQTLESIQEGFFEIDPDFKIILSNHAFGELAGRSQETLIGSDFRELFGATVSRQLEGLIAQMRDTGEPVRFAHLELRGDRKVPLPVDLSASLMVDTNGHPLGYRGFLRDATDRLKMESERKELENRLLHAQKMESIGTLAGGIAHNFNNWLAGILGNITLVRMEAQHPDKLVERAMKIEQIVANAAKMNRQLLSYARGGNYEVKPTSLNALIQESSELFGATRKEIEVHLDLAPDVGAVRVDRNQIEQVFWNMYVNAIDAMPDGGGLTIRTRKATPAQLRGRPFMVTPGDHAVVAFSDSGSGIAPEHLDNIFEPFFTTKKGKGTGLGLASCYGIVKAHKGFIDVRSSKGVGTTFEIYLPCFDEAAESQPLQEDPVCKGKGTILLVDDEPMVLETSTQLLQGLGYDVVNAASGDEALARFADRAATIDLAIIDMIMPGMSGGELFVRLKSLNPAMKTLLCSGYSMNDTAREIMDKGCDGFLQKPFALSKLSETIQEILHAG</sequence>
<comment type="catalytic activity">
    <reaction evidence="1">
        <text>ATP + protein L-histidine = ADP + protein N-phospho-L-histidine.</text>
        <dbReference type="EC" id="2.7.13.3"/>
    </reaction>
</comment>
<evidence type="ECO:0000256" key="5">
    <source>
        <dbReference type="ARBA" id="ARBA00022777"/>
    </source>
</evidence>
<evidence type="ECO:0000256" key="3">
    <source>
        <dbReference type="ARBA" id="ARBA00022553"/>
    </source>
</evidence>
<dbReference type="NCBIfam" id="TIGR00229">
    <property type="entry name" value="sensory_box"/>
    <property type="match status" value="1"/>
</dbReference>
<evidence type="ECO:0000313" key="12">
    <source>
        <dbReference type="Proteomes" id="UP001165427"/>
    </source>
</evidence>
<dbReference type="PANTHER" id="PTHR43065:SF42">
    <property type="entry name" value="TWO-COMPONENT SENSOR PPRA"/>
    <property type="match status" value="1"/>
</dbReference>
<protein>
    <recommendedName>
        <fullName evidence="2">histidine kinase</fullName>
        <ecNumber evidence="2">2.7.13.3</ecNumber>
    </recommendedName>
</protein>
<dbReference type="Pfam" id="PF00072">
    <property type="entry name" value="Response_reg"/>
    <property type="match status" value="1"/>
</dbReference>
<dbReference type="InterPro" id="IPR035965">
    <property type="entry name" value="PAS-like_dom_sf"/>
</dbReference>
<dbReference type="InterPro" id="IPR003018">
    <property type="entry name" value="GAF"/>
</dbReference>
<evidence type="ECO:0000259" key="9">
    <source>
        <dbReference type="PROSITE" id="PS50110"/>
    </source>
</evidence>
<dbReference type="PROSITE" id="PS50112">
    <property type="entry name" value="PAS"/>
    <property type="match status" value="1"/>
</dbReference>
<dbReference type="RefSeq" id="WP_246903570.1">
    <property type="nucleotide sequence ID" value="NZ_JALJRB010000003.1"/>
</dbReference>
<dbReference type="InterPro" id="IPR029016">
    <property type="entry name" value="GAF-like_dom_sf"/>
</dbReference>
<dbReference type="CDD" id="cd00130">
    <property type="entry name" value="PAS"/>
    <property type="match status" value="1"/>
</dbReference>
<organism evidence="11 12">
    <name type="scientific">Desulfatitalea alkaliphila</name>
    <dbReference type="NCBI Taxonomy" id="2929485"/>
    <lineage>
        <taxon>Bacteria</taxon>
        <taxon>Pseudomonadati</taxon>
        <taxon>Thermodesulfobacteriota</taxon>
        <taxon>Desulfobacteria</taxon>
        <taxon>Desulfobacterales</taxon>
        <taxon>Desulfosarcinaceae</taxon>
        <taxon>Desulfatitalea</taxon>
    </lineage>
</organism>
<evidence type="ECO:0000256" key="2">
    <source>
        <dbReference type="ARBA" id="ARBA00012438"/>
    </source>
</evidence>
<dbReference type="Proteomes" id="UP001165427">
    <property type="component" value="Unassembled WGS sequence"/>
</dbReference>
<dbReference type="SUPFAM" id="SSF55874">
    <property type="entry name" value="ATPase domain of HSP90 chaperone/DNA topoisomerase II/histidine kinase"/>
    <property type="match status" value="1"/>
</dbReference>
<dbReference type="Gene3D" id="3.30.450.20">
    <property type="entry name" value="PAS domain"/>
    <property type="match status" value="1"/>
</dbReference>
<gene>
    <name evidence="11" type="ORF">MRX98_04990</name>
</gene>
<comment type="caution">
    <text evidence="11">The sequence shown here is derived from an EMBL/GenBank/DDBJ whole genome shotgun (WGS) entry which is preliminary data.</text>
</comment>
<proteinExistence type="predicted"/>
<feature type="modified residue" description="4-aspartylphosphate" evidence="6">
    <location>
        <position position="882"/>
    </location>
</feature>
<feature type="domain" description="PAS" evidence="10">
    <location>
        <begin position="446"/>
        <end position="497"/>
    </location>
</feature>